<dbReference type="Pfam" id="PF00528">
    <property type="entry name" value="BPD_transp_1"/>
    <property type="match status" value="1"/>
</dbReference>
<evidence type="ECO:0000256" key="1">
    <source>
        <dbReference type="ARBA" id="ARBA00004651"/>
    </source>
</evidence>
<dbReference type="Proteomes" id="UP000730482">
    <property type="component" value="Unassembled WGS sequence"/>
</dbReference>
<keyword evidence="6 7" id="KW-0472">Membrane</keyword>
<dbReference type="EMBL" id="JAAFYZ010000029">
    <property type="protein sequence ID" value="MBS2547483.1"/>
    <property type="molecule type" value="Genomic_DNA"/>
</dbReference>
<dbReference type="PANTHER" id="PTHR43744:SF12">
    <property type="entry name" value="ABC TRANSPORTER PERMEASE PROTEIN MG189-RELATED"/>
    <property type="match status" value="1"/>
</dbReference>
<feature type="transmembrane region" description="Helical" evidence="7">
    <location>
        <begin position="31"/>
        <end position="53"/>
    </location>
</feature>
<dbReference type="CDD" id="cd06261">
    <property type="entry name" value="TM_PBP2"/>
    <property type="match status" value="1"/>
</dbReference>
<evidence type="ECO:0000256" key="5">
    <source>
        <dbReference type="ARBA" id="ARBA00022989"/>
    </source>
</evidence>
<name>A0ABS5KN52_9ACTN</name>
<dbReference type="SUPFAM" id="SSF161098">
    <property type="entry name" value="MetI-like"/>
    <property type="match status" value="1"/>
</dbReference>
<feature type="transmembrane region" description="Helical" evidence="7">
    <location>
        <begin position="163"/>
        <end position="182"/>
    </location>
</feature>
<dbReference type="InterPro" id="IPR000515">
    <property type="entry name" value="MetI-like"/>
</dbReference>
<organism evidence="9 10">
    <name type="scientific">Catenulispora pinistramenti</name>
    <dbReference type="NCBI Taxonomy" id="2705254"/>
    <lineage>
        <taxon>Bacteria</taxon>
        <taxon>Bacillati</taxon>
        <taxon>Actinomycetota</taxon>
        <taxon>Actinomycetes</taxon>
        <taxon>Catenulisporales</taxon>
        <taxon>Catenulisporaceae</taxon>
        <taxon>Catenulispora</taxon>
    </lineage>
</organism>
<dbReference type="RefSeq" id="WP_212243042.1">
    <property type="nucleotide sequence ID" value="NZ_JACEGJ010000239.1"/>
</dbReference>
<keyword evidence="4 7" id="KW-0812">Transmembrane</keyword>
<reference evidence="9 10" key="1">
    <citation type="submission" date="2020-02" db="EMBL/GenBank/DDBJ databases">
        <title>Acidophilic actinobacteria isolated from forest soil.</title>
        <authorList>
            <person name="Golinska P."/>
        </authorList>
    </citation>
    <scope>NUCLEOTIDE SEQUENCE [LARGE SCALE GENOMIC DNA]</scope>
    <source>
        <strain evidence="9 10">NL8</strain>
    </source>
</reference>
<evidence type="ECO:0000259" key="8">
    <source>
        <dbReference type="PROSITE" id="PS50928"/>
    </source>
</evidence>
<dbReference type="InterPro" id="IPR035906">
    <property type="entry name" value="MetI-like_sf"/>
</dbReference>
<evidence type="ECO:0000256" key="3">
    <source>
        <dbReference type="ARBA" id="ARBA00022475"/>
    </source>
</evidence>
<sequence length="307" mass="33226">MKRSTRTPLKQRPDDGAVPVRLYGLRRGTTTFLTLVCAAFAVFILAPLVWLLINATKTQAGVYAGPGFWFSKPFRLFQNLADLGKDISGAGVYLHWMQNTLVYAVAGAIGATALSALAGYGFSRFRFRGANSLFYLVMATLLVPITALALPLFLVYAKVGLVNSIWGMILPSMVSPVGIYLMRTFIDASVPQDMIAAARIDGAGELRIFFRIALPLCLPGLVTVLLLSVVAIWNNYFLPLIIFSRNDLYPLTVGLSSLSQAAETGTQAQLVPVLIAGGLVTVVPLIVLFLFLERYFRGGALRGSLTG</sequence>
<evidence type="ECO:0000256" key="7">
    <source>
        <dbReference type="RuleBase" id="RU363032"/>
    </source>
</evidence>
<feature type="transmembrane region" description="Helical" evidence="7">
    <location>
        <begin position="208"/>
        <end position="233"/>
    </location>
</feature>
<feature type="transmembrane region" description="Helical" evidence="7">
    <location>
        <begin position="101"/>
        <end position="122"/>
    </location>
</feature>
<gene>
    <name evidence="9" type="ORF">KGQ19_11425</name>
</gene>
<comment type="caution">
    <text evidence="9">The sequence shown here is derived from an EMBL/GenBank/DDBJ whole genome shotgun (WGS) entry which is preliminary data.</text>
</comment>
<comment type="subcellular location">
    <subcellularLocation>
        <location evidence="1 7">Cell membrane</location>
        <topology evidence="1 7">Multi-pass membrane protein</topology>
    </subcellularLocation>
</comment>
<comment type="similarity">
    <text evidence="7">Belongs to the binding-protein-dependent transport system permease family.</text>
</comment>
<evidence type="ECO:0000256" key="4">
    <source>
        <dbReference type="ARBA" id="ARBA00022692"/>
    </source>
</evidence>
<evidence type="ECO:0000256" key="6">
    <source>
        <dbReference type="ARBA" id="ARBA00023136"/>
    </source>
</evidence>
<keyword evidence="2 7" id="KW-0813">Transport</keyword>
<feature type="transmembrane region" description="Helical" evidence="7">
    <location>
        <begin position="270"/>
        <end position="292"/>
    </location>
</feature>
<keyword evidence="5 7" id="KW-1133">Transmembrane helix</keyword>
<dbReference type="PROSITE" id="PS50928">
    <property type="entry name" value="ABC_TM1"/>
    <property type="match status" value="1"/>
</dbReference>
<evidence type="ECO:0000256" key="2">
    <source>
        <dbReference type="ARBA" id="ARBA00022448"/>
    </source>
</evidence>
<evidence type="ECO:0000313" key="9">
    <source>
        <dbReference type="EMBL" id="MBS2547483.1"/>
    </source>
</evidence>
<dbReference type="PANTHER" id="PTHR43744">
    <property type="entry name" value="ABC TRANSPORTER PERMEASE PROTEIN MG189-RELATED-RELATED"/>
    <property type="match status" value="1"/>
</dbReference>
<keyword evidence="3" id="KW-1003">Cell membrane</keyword>
<keyword evidence="10" id="KW-1185">Reference proteome</keyword>
<evidence type="ECO:0000313" key="10">
    <source>
        <dbReference type="Proteomes" id="UP000730482"/>
    </source>
</evidence>
<proteinExistence type="inferred from homology"/>
<dbReference type="Gene3D" id="1.10.3720.10">
    <property type="entry name" value="MetI-like"/>
    <property type="match status" value="1"/>
</dbReference>
<feature type="transmembrane region" description="Helical" evidence="7">
    <location>
        <begin position="134"/>
        <end position="157"/>
    </location>
</feature>
<feature type="domain" description="ABC transmembrane type-1" evidence="8">
    <location>
        <begin position="97"/>
        <end position="292"/>
    </location>
</feature>
<accession>A0ABS5KN52</accession>
<protein>
    <submittedName>
        <fullName evidence="9">Carbohydrate ABC transporter permease</fullName>
    </submittedName>
</protein>